<dbReference type="AlphaFoldDB" id="A0A937FX68"/>
<evidence type="ECO:0008006" key="3">
    <source>
        <dbReference type="Google" id="ProtNLM"/>
    </source>
</evidence>
<sequence length="146" mass="16763">MKDNVVTRLYATNKAYFDFDPSVPCIIAGKLGFVSSEEFIYNMQYGLKLFKERIKEHSKLGWVANLNQANVYDAENVRWVIEHWNPAAIEAGLKYIAFIEPESDFVKESIEKYTKQSVLNGGLVINSFSDVGMAKTWLRSQLFDDH</sequence>
<organism evidence="1 2">
    <name type="scientific">Fulvivirga marina</name>
    <dbReference type="NCBI Taxonomy" id="2494733"/>
    <lineage>
        <taxon>Bacteria</taxon>
        <taxon>Pseudomonadati</taxon>
        <taxon>Bacteroidota</taxon>
        <taxon>Cytophagia</taxon>
        <taxon>Cytophagales</taxon>
        <taxon>Fulvivirgaceae</taxon>
        <taxon>Fulvivirga</taxon>
    </lineage>
</organism>
<evidence type="ECO:0000313" key="2">
    <source>
        <dbReference type="Proteomes" id="UP000614216"/>
    </source>
</evidence>
<dbReference type="RefSeq" id="WP_202857243.1">
    <property type="nucleotide sequence ID" value="NZ_JAEUGD010000053.1"/>
</dbReference>
<name>A0A937FX68_9BACT</name>
<proteinExistence type="predicted"/>
<protein>
    <recommendedName>
        <fullName evidence="3">STAS/SEC14 domain-containing protein</fullName>
    </recommendedName>
</protein>
<comment type="caution">
    <text evidence="1">The sequence shown here is derived from an EMBL/GenBank/DDBJ whole genome shotgun (WGS) entry which is preliminary data.</text>
</comment>
<accession>A0A937FX68</accession>
<keyword evidence="2" id="KW-1185">Reference proteome</keyword>
<dbReference type="EMBL" id="JAEUGD010000053">
    <property type="protein sequence ID" value="MBL6447704.1"/>
    <property type="molecule type" value="Genomic_DNA"/>
</dbReference>
<gene>
    <name evidence="1" type="ORF">JMN32_15405</name>
</gene>
<evidence type="ECO:0000313" key="1">
    <source>
        <dbReference type="EMBL" id="MBL6447704.1"/>
    </source>
</evidence>
<dbReference type="Proteomes" id="UP000614216">
    <property type="component" value="Unassembled WGS sequence"/>
</dbReference>
<reference evidence="1" key="1">
    <citation type="submission" date="2021-01" db="EMBL/GenBank/DDBJ databases">
        <title>Fulvivirga kasyanovii gen. nov., sp nov., a novel member of the phylum Bacteroidetes isolated from seawater in a mussel farm.</title>
        <authorList>
            <person name="Zhao L.-H."/>
            <person name="Wang Z.-J."/>
        </authorList>
    </citation>
    <scope>NUCLEOTIDE SEQUENCE</scope>
    <source>
        <strain evidence="1">29W222</strain>
    </source>
</reference>